<protein>
    <submittedName>
        <fullName evidence="2">Uncharacterized protein</fullName>
    </submittedName>
</protein>
<evidence type="ECO:0000313" key="3">
    <source>
        <dbReference type="Proteomes" id="UP000324065"/>
    </source>
</evidence>
<organism evidence="2 3">
    <name type="scientific">Roseospira marina</name>
    <dbReference type="NCBI Taxonomy" id="140057"/>
    <lineage>
        <taxon>Bacteria</taxon>
        <taxon>Pseudomonadati</taxon>
        <taxon>Pseudomonadota</taxon>
        <taxon>Alphaproteobacteria</taxon>
        <taxon>Rhodospirillales</taxon>
        <taxon>Rhodospirillaceae</taxon>
        <taxon>Roseospira</taxon>
    </lineage>
</organism>
<keyword evidence="1" id="KW-0732">Signal</keyword>
<dbReference type="EMBL" id="VWPJ01000010">
    <property type="protein sequence ID" value="KAA5605274.1"/>
    <property type="molecule type" value="Genomic_DNA"/>
</dbReference>
<dbReference type="AlphaFoldDB" id="A0A5M6IAH6"/>
<comment type="caution">
    <text evidence="2">The sequence shown here is derived from an EMBL/GenBank/DDBJ whole genome shotgun (WGS) entry which is preliminary data.</text>
</comment>
<gene>
    <name evidence="2" type="ORF">F1188_11950</name>
</gene>
<dbReference type="RefSeq" id="WP_150062654.1">
    <property type="nucleotide sequence ID" value="NZ_JACHII010000008.1"/>
</dbReference>
<evidence type="ECO:0000256" key="1">
    <source>
        <dbReference type="SAM" id="SignalP"/>
    </source>
</evidence>
<dbReference type="OrthoDB" id="8481763at2"/>
<reference evidence="2 3" key="1">
    <citation type="submission" date="2019-09" db="EMBL/GenBank/DDBJ databases">
        <title>Genome sequence of Roseospira marina, one of the more divergent members of the non-sulfur purple photosynthetic bacterial family, the Rhodospirillaceae.</title>
        <authorList>
            <person name="Meyer T."/>
            <person name="Kyndt J."/>
        </authorList>
    </citation>
    <scope>NUCLEOTIDE SEQUENCE [LARGE SCALE GENOMIC DNA]</scope>
    <source>
        <strain evidence="2 3">DSM 15113</strain>
    </source>
</reference>
<proteinExistence type="predicted"/>
<feature type="signal peptide" evidence="1">
    <location>
        <begin position="1"/>
        <end position="25"/>
    </location>
</feature>
<name>A0A5M6IAH6_9PROT</name>
<keyword evidence="3" id="KW-1185">Reference proteome</keyword>
<dbReference type="Proteomes" id="UP000324065">
    <property type="component" value="Unassembled WGS sequence"/>
</dbReference>
<sequence length="181" mass="18692">MRVQSFFGAGIALGTVMAVASVAHAEAPYVEGAATLCPAALSGQAEDAGLAIHEGPIANPFGETAYAGTWNGAPVVVTVGDQFGNALCEVHVPDATADDYAAVQAALVAQYGADGTIYDKPDGAFGYRGETWADSEAVENGTIPELTFGDMPMTMVMIQYAAEPFAQTNDRAGLLLQLMGR</sequence>
<accession>A0A5M6IAH6</accession>
<evidence type="ECO:0000313" key="2">
    <source>
        <dbReference type="EMBL" id="KAA5605274.1"/>
    </source>
</evidence>
<feature type="chain" id="PRO_5024309610" evidence="1">
    <location>
        <begin position="26"/>
        <end position="181"/>
    </location>
</feature>